<dbReference type="AlphaFoldDB" id="A0A411X4L1"/>
<gene>
    <name evidence="2" type="ORF">EYF70_25660</name>
    <name evidence="1" type="ORF">GCM10007387_60450</name>
</gene>
<dbReference type="OrthoDB" id="5573608at2"/>
<proteinExistence type="predicted"/>
<dbReference type="EMBL" id="BMWV01000031">
    <property type="protein sequence ID" value="GGY70445.1"/>
    <property type="molecule type" value="Genomic_DNA"/>
</dbReference>
<evidence type="ECO:0000313" key="4">
    <source>
        <dbReference type="Proteomes" id="UP000628442"/>
    </source>
</evidence>
<dbReference type="Proteomes" id="UP000292307">
    <property type="component" value="Chromosome"/>
</dbReference>
<evidence type="ECO:0000313" key="1">
    <source>
        <dbReference type="EMBL" id="GGY70445.1"/>
    </source>
</evidence>
<keyword evidence="3" id="KW-1185">Reference proteome</keyword>
<reference evidence="2 3" key="2">
    <citation type="submission" date="2019-02" db="EMBL/GenBank/DDBJ databases">
        <title>Draft Genome Sequences of Six Type Strains of the Genus Massilia.</title>
        <authorList>
            <person name="Miess H."/>
            <person name="Frediansyhah A."/>
            <person name="Gross H."/>
        </authorList>
    </citation>
    <scope>NUCLEOTIDE SEQUENCE [LARGE SCALE GENOMIC DNA]</scope>
    <source>
        <strain evidence="2 3">DSM 17472</strain>
    </source>
</reference>
<accession>A0A411X4L1</accession>
<protein>
    <submittedName>
        <fullName evidence="1">Uncharacterized protein</fullName>
    </submittedName>
</protein>
<reference evidence="1" key="3">
    <citation type="submission" date="2022-12" db="EMBL/GenBank/DDBJ databases">
        <authorList>
            <person name="Sun Q."/>
            <person name="Kim S."/>
        </authorList>
    </citation>
    <scope>NUCLEOTIDE SEQUENCE</scope>
    <source>
        <strain evidence="1">KCTC 12343</strain>
    </source>
</reference>
<evidence type="ECO:0000313" key="2">
    <source>
        <dbReference type="EMBL" id="QBI03823.1"/>
    </source>
</evidence>
<dbReference type="EMBL" id="CP036401">
    <property type="protein sequence ID" value="QBI03823.1"/>
    <property type="molecule type" value="Genomic_DNA"/>
</dbReference>
<sequence length="306" mass="32604">MNPLLSDTLLPNEPRIADPLQHTLTERFLLPALPGLRALLEELRARVDPVLSARVPARLGQPYPRSQGLHITQAVHEAIRRVDAGTLPPRAADGFAALAAFHAHGGSLRHVWGALRGTHFHHAFLFGTLLVDVAADAIAGGGGKVGIVPFRQARFTPVRDHRHYALLARSALHATVYPNHVLPTAAPYAPLIVLVPGGSVRIESDAAYMHELALASGFTSSAEALKGPAMPPDLFRLIADTLGKADIATAADTVQGQRDGLALCARYRDGHRRAGDLGHVRALELLGKANSLLATLQVAVSQQRAA</sequence>
<organism evidence="1 4">
    <name type="scientific">Pseudoduganella albidiflava</name>
    <dbReference type="NCBI Taxonomy" id="321983"/>
    <lineage>
        <taxon>Bacteria</taxon>
        <taxon>Pseudomonadati</taxon>
        <taxon>Pseudomonadota</taxon>
        <taxon>Betaproteobacteria</taxon>
        <taxon>Burkholderiales</taxon>
        <taxon>Oxalobacteraceae</taxon>
        <taxon>Telluria group</taxon>
        <taxon>Pseudoduganella</taxon>
    </lineage>
</organism>
<dbReference type="RefSeq" id="WP_131147914.1">
    <property type="nucleotide sequence ID" value="NZ_BMWV01000031.1"/>
</dbReference>
<name>A0A411X4L1_9BURK</name>
<evidence type="ECO:0000313" key="3">
    <source>
        <dbReference type="Proteomes" id="UP000292307"/>
    </source>
</evidence>
<reference evidence="1" key="1">
    <citation type="journal article" date="2014" name="Int. J. Syst. Evol. Microbiol.">
        <title>Complete genome sequence of Corynebacterium casei LMG S-19264T (=DSM 44701T), isolated from a smear-ripened cheese.</title>
        <authorList>
            <consortium name="US DOE Joint Genome Institute (JGI-PGF)"/>
            <person name="Walter F."/>
            <person name="Albersmeier A."/>
            <person name="Kalinowski J."/>
            <person name="Ruckert C."/>
        </authorList>
    </citation>
    <scope>NUCLEOTIDE SEQUENCE</scope>
    <source>
        <strain evidence="1">KCTC 12343</strain>
    </source>
</reference>
<dbReference type="Proteomes" id="UP000628442">
    <property type="component" value="Unassembled WGS sequence"/>
</dbReference>